<feature type="domain" description="ABC transporter" evidence="4">
    <location>
        <begin position="6"/>
        <end position="235"/>
    </location>
</feature>
<dbReference type="InterPro" id="IPR003439">
    <property type="entry name" value="ABC_transporter-like_ATP-bd"/>
</dbReference>
<sequence length="297" mass="32284">MENKALQAVGLCKTYGKVKALDGVSLTLEPGHIYGLIGRNGAGKTTLLAALTAQIPLDEGQVTYGGAPVWENESALGDLCFSRELSGKLGNSANALRVRDYLKAGRLFYPYWDDDYAHRLTGQFGLDEKKRISALSKGMMSAVTITMALASRAPITIMDEPVAGLDMVAREDFYRLLLEDYAATNRTFVISTHILEEAATIFEKVLILQEGRLIEDCDADALLAQFCAVSGRDDEVTAACTGYEVLRTETLGRHTLCTVRAPLETIAARGLDVDCTPLPLQKVFVALCGHEQEGMTQ</sequence>
<dbReference type="AlphaFoldDB" id="A0A9D2F382"/>
<dbReference type="Gene3D" id="3.40.50.300">
    <property type="entry name" value="P-loop containing nucleotide triphosphate hydrolases"/>
    <property type="match status" value="1"/>
</dbReference>
<protein>
    <submittedName>
        <fullName evidence="5">ABC transporter ATP-binding protein</fullName>
    </submittedName>
</protein>
<keyword evidence="1" id="KW-0813">Transport</keyword>
<dbReference type="InterPro" id="IPR003593">
    <property type="entry name" value="AAA+_ATPase"/>
</dbReference>
<evidence type="ECO:0000259" key="4">
    <source>
        <dbReference type="PROSITE" id="PS50893"/>
    </source>
</evidence>
<dbReference type="SMART" id="SM00382">
    <property type="entry name" value="AAA"/>
    <property type="match status" value="1"/>
</dbReference>
<evidence type="ECO:0000313" key="5">
    <source>
        <dbReference type="EMBL" id="HIZ48838.1"/>
    </source>
</evidence>
<dbReference type="PANTHER" id="PTHR42939">
    <property type="entry name" value="ABC TRANSPORTER ATP-BINDING PROTEIN ALBC-RELATED"/>
    <property type="match status" value="1"/>
</dbReference>
<evidence type="ECO:0000256" key="2">
    <source>
        <dbReference type="ARBA" id="ARBA00022741"/>
    </source>
</evidence>
<dbReference type="PANTHER" id="PTHR42939:SF1">
    <property type="entry name" value="ABC TRANSPORTER ATP-BINDING PROTEIN ALBC-RELATED"/>
    <property type="match status" value="1"/>
</dbReference>
<organism evidence="5 6">
    <name type="scientific">Candidatus Gemmiger excrementavium</name>
    <dbReference type="NCBI Taxonomy" id="2838608"/>
    <lineage>
        <taxon>Bacteria</taxon>
        <taxon>Bacillati</taxon>
        <taxon>Bacillota</taxon>
        <taxon>Clostridia</taxon>
        <taxon>Eubacteriales</taxon>
        <taxon>Gemmiger</taxon>
    </lineage>
</organism>
<name>A0A9D2F382_9FIRM</name>
<gene>
    <name evidence="5" type="ORF">H9810_08975</name>
</gene>
<reference evidence="5" key="1">
    <citation type="journal article" date="2021" name="PeerJ">
        <title>Extensive microbial diversity within the chicken gut microbiome revealed by metagenomics and culture.</title>
        <authorList>
            <person name="Gilroy R."/>
            <person name="Ravi A."/>
            <person name="Getino M."/>
            <person name="Pursley I."/>
            <person name="Horton D.L."/>
            <person name="Alikhan N.F."/>
            <person name="Baker D."/>
            <person name="Gharbi K."/>
            <person name="Hall N."/>
            <person name="Watson M."/>
            <person name="Adriaenssens E.M."/>
            <person name="Foster-Nyarko E."/>
            <person name="Jarju S."/>
            <person name="Secka A."/>
            <person name="Antonio M."/>
            <person name="Oren A."/>
            <person name="Chaudhuri R.R."/>
            <person name="La Ragione R."/>
            <person name="Hildebrand F."/>
            <person name="Pallen M.J."/>
        </authorList>
    </citation>
    <scope>NUCLEOTIDE SEQUENCE</scope>
    <source>
        <strain evidence="5">3436</strain>
    </source>
</reference>
<dbReference type="InterPro" id="IPR051782">
    <property type="entry name" value="ABC_Transporter_VariousFunc"/>
</dbReference>
<evidence type="ECO:0000256" key="3">
    <source>
        <dbReference type="ARBA" id="ARBA00022840"/>
    </source>
</evidence>
<dbReference type="GO" id="GO:0016887">
    <property type="term" value="F:ATP hydrolysis activity"/>
    <property type="evidence" value="ECO:0007669"/>
    <property type="project" value="InterPro"/>
</dbReference>
<dbReference type="SUPFAM" id="SSF52540">
    <property type="entry name" value="P-loop containing nucleoside triphosphate hydrolases"/>
    <property type="match status" value="1"/>
</dbReference>
<dbReference type="InterPro" id="IPR027417">
    <property type="entry name" value="P-loop_NTPase"/>
</dbReference>
<evidence type="ECO:0000256" key="1">
    <source>
        <dbReference type="ARBA" id="ARBA00022448"/>
    </source>
</evidence>
<reference evidence="5" key="2">
    <citation type="submission" date="2021-04" db="EMBL/GenBank/DDBJ databases">
        <authorList>
            <person name="Gilroy R."/>
        </authorList>
    </citation>
    <scope>NUCLEOTIDE SEQUENCE</scope>
    <source>
        <strain evidence="5">3436</strain>
    </source>
</reference>
<keyword evidence="3 5" id="KW-0067">ATP-binding</keyword>
<evidence type="ECO:0000313" key="6">
    <source>
        <dbReference type="Proteomes" id="UP000824031"/>
    </source>
</evidence>
<proteinExistence type="predicted"/>
<dbReference type="CDD" id="cd03230">
    <property type="entry name" value="ABC_DR_subfamily_A"/>
    <property type="match status" value="1"/>
</dbReference>
<dbReference type="Pfam" id="PF00005">
    <property type="entry name" value="ABC_tran"/>
    <property type="match status" value="1"/>
</dbReference>
<keyword evidence="2" id="KW-0547">Nucleotide-binding</keyword>
<dbReference type="PROSITE" id="PS50893">
    <property type="entry name" value="ABC_TRANSPORTER_2"/>
    <property type="match status" value="1"/>
</dbReference>
<dbReference type="EMBL" id="DXBO01000132">
    <property type="protein sequence ID" value="HIZ48838.1"/>
    <property type="molecule type" value="Genomic_DNA"/>
</dbReference>
<dbReference type="Proteomes" id="UP000824031">
    <property type="component" value="Unassembled WGS sequence"/>
</dbReference>
<comment type="caution">
    <text evidence="5">The sequence shown here is derived from an EMBL/GenBank/DDBJ whole genome shotgun (WGS) entry which is preliminary data.</text>
</comment>
<accession>A0A9D2F382</accession>
<dbReference type="GO" id="GO:0005524">
    <property type="term" value="F:ATP binding"/>
    <property type="evidence" value="ECO:0007669"/>
    <property type="project" value="UniProtKB-KW"/>
</dbReference>